<evidence type="ECO:0000313" key="2">
    <source>
        <dbReference type="Proteomes" id="UP001396898"/>
    </source>
</evidence>
<accession>A0ABR1RMA8</accession>
<dbReference type="Proteomes" id="UP001396898">
    <property type="component" value="Unassembled WGS sequence"/>
</dbReference>
<name>A0ABR1RMA8_9PEZI</name>
<sequence length="269" mass="30199">MVFINHRSNPSTRKAQIRVRLSATPTLSRSDPDAALQLTLTLSRAPVGGSHDDDDDDKRPLTFATHHSICEVTEPGEEGGIDIFARGGFGLLRSASGDRTRNISLGHFRTNDRWRSESDDLRERGIRFVTVPPAVGTTTHGSPGSAAATTTTITHTLNWERIFRKAWQSGRTTRDDLVPGEVFEIGINHGYMGTIWWCWGDLETDLRDKRLHRWHQSDFALAGEKPDEDELARQGGNWVLGEDPRFLDWVDVTEAEEGQGQKVRFQIVE</sequence>
<organism evidence="1 2">
    <name type="scientific">Apiospora marii</name>
    <dbReference type="NCBI Taxonomy" id="335849"/>
    <lineage>
        <taxon>Eukaryota</taxon>
        <taxon>Fungi</taxon>
        <taxon>Dikarya</taxon>
        <taxon>Ascomycota</taxon>
        <taxon>Pezizomycotina</taxon>
        <taxon>Sordariomycetes</taxon>
        <taxon>Xylariomycetidae</taxon>
        <taxon>Amphisphaeriales</taxon>
        <taxon>Apiosporaceae</taxon>
        <taxon>Apiospora</taxon>
    </lineage>
</organism>
<comment type="caution">
    <text evidence="1">The sequence shown here is derived from an EMBL/GenBank/DDBJ whole genome shotgun (WGS) entry which is preliminary data.</text>
</comment>
<evidence type="ECO:0000313" key="1">
    <source>
        <dbReference type="EMBL" id="KAK8015635.1"/>
    </source>
</evidence>
<keyword evidence="2" id="KW-1185">Reference proteome</keyword>
<gene>
    <name evidence="1" type="ORF">PG991_008523</name>
</gene>
<protein>
    <recommendedName>
        <fullName evidence="3">Protein HRI1</fullName>
    </recommendedName>
</protein>
<proteinExistence type="predicted"/>
<reference evidence="1 2" key="1">
    <citation type="submission" date="2023-01" db="EMBL/GenBank/DDBJ databases">
        <title>Analysis of 21 Apiospora genomes using comparative genomics revels a genus with tremendous synthesis potential of carbohydrate active enzymes and secondary metabolites.</title>
        <authorList>
            <person name="Sorensen T."/>
        </authorList>
    </citation>
    <scope>NUCLEOTIDE SEQUENCE [LARGE SCALE GENOMIC DNA]</scope>
    <source>
        <strain evidence="1 2">CBS 20057</strain>
    </source>
</reference>
<dbReference type="EMBL" id="JAQQWI010000012">
    <property type="protein sequence ID" value="KAK8015635.1"/>
    <property type="molecule type" value="Genomic_DNA"/>
</dbReference>
<evidence type="ECO:0008006" key="3">
    <source>
        <dbReference type="Google" id="ProtNLM"/>
    </source>
</evidence>